<dbReference type="Proteomes" id="UP000262477">
    <property type="component" value="Unassembled WGS sequence"/>
</dbReference>
<dbReference type="EMBL" id="QUAC01000148">
    <property type="protein sequence ID" value="REK88784.1"/>
    <property type="molecule type" value="Genomic_DNA"/>
</dbReference>
<proteinExistence type="predicted"/>
<evidence type="ECO:0000313" key="3">
    <source>
        <dbReference type="Proteomes" id="UP000262477"/>
    </source>
</evidence>
<dbReference type="InterPro" id="IPR000182">
    <property type="entry name" value="GNAT_dom"/>
</dbReference>
<dbReference type="InterPro" id="IPR051531">
    <property type="entry name" value="N-acetyltransferase"/>
</dbReference>
<gene>
    <name evidence="2" type="ORF">DY245_19100</name>
</gene>
<dbReference type="PANTHER" id="PTHR43792">
    <property type="entry name" value="GNAT FAMILY, PUTATIVE (AFU_ORTHOLOGUE AFUA_3G00765)-RELATED-RELATED"/>
    <property type="match status" value="1"/>
</dbReference>
<dbReference type="AlphaFoldDB" id="A0A371Q280"/>
<evidence type="ECO:0000259" key="1">
    <source>
        <dbReference type="PROSITE" id="PS51186"/>
    </source>
</evidence>
<keyword evidence="3" id="KW-1185">Reference proteome</keyword>
<feature type="domain" description="N-acetyltransferase" evidence="1">
    <location>
        <begin position="2"/>
        <end position="154"/>
    </location>
</feature>
<dbReference type="PANTHER" id="PTHR43792:SF16">
    <property type="entry name" value="N-ACETYLTRANSFERASE DOMAIN-CONTAINING PROTEIN"/>
    <property type="match status" value="1"/>
</dbReference>
<dbReference type="RefSeq" id="WP_128508454.1">
    <property type="nucleotide sequence ID" value="NZ_QUAC01000148.1"/>
</dbReference>
<dbReference type="Gene3D" id="3.40.630.30">
    <property type="match status" value="1"/>
</dbReference>
<dbReference type="InterPro" id="IPR016181">
    <property type="entry name" value="Acyl_CoA_acyltransferase"/>
</dbReference>
<dbReference type="SUPFAM" id="SSF55729">
    <property type="entry name" value="Acyl-CoA N-acyltransferases (Nat)"/>
    <property type="match status" value="1"/>
</dbReference>
<accession>A0A371Q280</accession>
<protein>
    <submittedName>
        <fullName evidence="2">N-acetyltransferase</fullName>
    </submittedName>
</protein>
<reference evidence="2 3" key="1">
    <citation type="submission" date="2018-08" db="EMBL/GenBank/DDBJ databases">
        <title>Streptomyces NEAU-D10 sp. nov., a novel Actinomycete isolated from soil.</title>
        <authorList>
            <person name="Jin L."/>
        </authorList>
    </citation>
    <scope>NUCLEOTIDE SEQUENCE [LARGE SCALE GENOMIC DNA]</scope>
    <source>
        <strain evidence="2 3">NEAU-D10</strain>
    </source>
</reference>
<sequence length="157" mass="17605">MIELRALTMDDASVLQRIYSGASLTYIERRELTTDEALTLVANSLACARALPRDRWAFGIAVDDDLMGMVRLRCRTEKHASISYILHEGSWGRGYATQAVAVMLRFAFTTADLESIGARHHPDNRASGRVLTKNGFTYRGTRDGWPLYDIHRLGPCT</sequence>
<comment type="caution">
    <text evidence="2">The sequence shown here is derived from an EMBL/GenBank/DDBJ whole genome shotgun (WGS) entry which is preliminary data.</text>
</comment>
<dbReference type="PROSITE" id="PS51186">
    <property type="entry name" value="GNAT"/>
    <property type="match status" value="1"/>
</dbReference>
<organism evidence="2 3">
    <name type="scientific">Streptomyces inhibens</name>
    <dbReference type="NCBI Taxonomy" id="2293571"/>
    <lineage>
        <taxon>Bacteria</taxon>
        <taxon>Bacillati</taxon>
        <taxon>Actinomycetota</taxon>
        <taxon>Actinomycetes</taxon>
        <taxon>Kitasatosporales</taxon>
        <taxon>Streptomycetaceae</taxon>
        <taxon>Streptomyces</taxon>
    </lineage>
</organism>
<dbReference type="OrthoDB" id="9132139at2"/>
<keyword evidence="2" id="KW-0808">Transferase</keyword>
<evidence type="ECO:0000313" key="2">
    <source>
        <dbReference type="EMBL" id="REK88784.1"/>
    </source>
</evidence>
<name>A0A371Q280_STRIH</name>
<dbReference type="Pfam" id="PF13302">
    <property type="entry name" value="Acetyltransf_3"/>
    <property type="match status" value="1"/>
</dbReference>
<dbReference type="GO" id="GO:0016747">
    <property type="term" value="F:acyltransferase activity, transferring groups other than amino-acyl groups"/>
    <property type="evidence" value="ECO:0007669"/>
    <property type="project" value="InterPro"/>
</dbReference>